<dbReference type="OrthoDB" id="5798077at2759"/>
<feature type="coiled-coil region" evidence="1">
    <location>
        <begin position="40"/>
        <end position="74"/>
    </location>
</feature>
<evidence type="ECO:0000256" key="2">
    <source>
        <dbReference type="SAM" id="MobiDB-lite"/>
    </source>
</evidence>
<feature type="region of interest" description="Disordered" evidence="2">
    <location>
        <begin position="1"/>
        <end position="40"/>
    </location>
</feature>
<accession>A0A8S1F5W5</accession>
<comment type="caution">
    <text evidence="3">The sequence shown here is derived from an EMBL/GenBank/DDBJ whole genome shotgun (WGS) entry which is preliminary data.</text>
</comment>
<feature type="compositionally biased region" description="Basic and acidic residues" evidence="2">
    <location>
        <begin position="28"/>
        <end position="40"/>
    </location>
</feature>
<sequence>MTSLFKKLTRSPAPVRTPKATTPSSEKTAPKGKEPKLSYDERMMKKYNLTKQQLKQAKKEAHQQKENWIKYKKEQVLDIFGSKNKYVSKSASSDLMHPSKYRAVATVVGKDGKEIAVEFGKRLEILLDTFRPNNKFAVIRSQVHIEKSLASMANRFKARHKIKLNLNQSKDKKQKYDQMKGNVEPTSTTVGQMSSVQNSNRSDTDVSGKDDPEFNTTDTEQKLFLKDWYNKSSSRSLVKAGANKKGLGQTFWMADEDEDNSQATDIEDEDEKKYSVTSDVLLDVLENKREVKPVNFPVPKEDDVYRNLESIVRDMKKSSKKEVVFANTVKGTIEFDAKQNTSKSAPKESTDKIEWYSKTETHVFQGPYMKRPNKAKTGYTKKVEPLEDIVRVEE</sequence>
<feature type="region of interest" description="Disordered" evidence="2">
    <location>
        <begin position="169"/>
        <end position="217"/>
    </location>
</feature>
<name>A0A8S1F5W5_9PELO</name>
<keyword evidence="1" id="KW-0175">Coiled coil</keyword>
<feature type="compositionally biased region" description="Basic and acidic residues" evidence="2">
    <location>
        <begin position="169"/>
        <end position="178"/>
    </location>
</feature>
<evidence type="ECO:0000313" key="4">
    <source>
        <dbReference type="Proteomes" id="UP000494206"/>
    </source>
</evidence>
<feature type="compositionally biased region" description="Polar residues" evidence="2">
    <location>
        <begin position="184"/>
        <end position="201"/>
    </location>
</feature>
<dbReference type="EMBL" id="CADEPM010000006">
    <property type="protein sequence ID" value="CAB3407230.1"/>
    <property type="molecule type" value="Genomic_DNA"/>
</dbReference>
<dbReference type="AlphaFoldDB" id="A0A8S1F5W5"/>
<gene>
    <name evidence="3" type="ORF">CBOVIS_LOCUS9190</name>
</gene>
<proteinExistence type="predicted"/>
<organism evidence="3 4">
    <name type="scientific">Caenorhabditis bovis</name>
    <dbReference type="NCBI Taxonomy" id="2654633"/>
    <lineage>
        <taxon>Eukaryota</taxon>
        <taxon>Metazoa</taxon>
        <taxon>Ecdysozoa</taxon>
        <taxon>Nematoda</taxon>
        <taxon>Chromadorea</taxon>
        <taxon>Rhabditida</taxon>
        <taxon>Rhabditina</taxon>
        <taxon>Rhabditomorpha</taxon>
        <taxon>Rhabditoidea</taxon>
        <taxon>Rhabditidae</taxon>
        <taxon>Peloderinae</taxon>
        <taxon>Caenorhabditis</taxon>
    </lineage>
</organism>
<feature type="compositionally biased region" description="Basic and acidic residues" evidence="2">
    <location>
        <begin position="202"/>
        <end position="212"/>
    </location>
</feature>
<evidence type="ECO:0000256" key="1">
    <source>
        <dbReference type="SAM" id="Coils"/>
    </source>
</evidence>
<dbReference type="Proteomes" id="UP000494206">
    <property type="component" value="Unassembled WGS sequence"/>
</dbReference>
<keyword evidence="4" id="KW-1185">Reference proteome</keyword>
<reference evidence="3 4" key="1">
    <citation type="submission" date="2020-04" db="EMBL/GenBank/DDBJ databases">
        <authorList>
            <person name="Laetsch R D."/>
            <person name="Stevens L."/>
            <person name="Kumar S."/>
            <person name="Blaxter L. M."/>
        </authorList>
    </citation>
    <scope>NUCLEOTIDE SEQUENCE [LARGE SCALE GENOMIC DNA]</scope>
</reference>
<protein>
    <submittedName>
        <fullName evidence="3">Uncharacterized protein</fullName>
    </submittedName>
</protein>
<evidence type="ECO:0000313" key="3">
    <source>
        <dbReference type="EMBL" id="CAB3407230.1"/>
    </source>
</evidence>